<evidence type="ECO:0000313" key="1">
    <source>
        <dbReference type="EMBL" id="GEO90153.1"/>
    </source>
</evidence>
<dbReference type="AlphaFoldDB" id="A0A512HXH6"/>
<gene>
    <name evidence="1" type="ORF">AFL01nite_24800</name>
</gene>
<reference evidence="1 2" key="1">
    <citation type="submission" date="2019-07" db="EMBL/GenBank/DDBJ databases">
        <title>Whole genome shotgun sequence of Aeromicrobium flavum NBRC 107625.</title>
        <authorList>
            <person name="Hosoyama A."/>
            <person name="Uohara A."/>
            <person name="Ohji S."/>
            <person name="Ichikawa N."/>
        </authorList>
    </citation>
    <scope>NUCLEOTIDE SEQUENCE [LARGE SCALE GENOMIC DNA]</scope>
    <source>
        <strain evidence="1 2">NBRC 107625</strain>
    </source>
</reference>
<name>A0A512HXH6_9ACTN</name>
<keyword evidence="2" id="KW-1185">Reference proteome</keyword>
<sequence length="114" mass="12779">MTPEDTEDKREPNLFLTTLESAKTTVTSCGTNVYDGYGSPLDAIANPLANGGWVCTEADTWIAEMKEQCAGITEAFDTAVSTISNRIGNEPEKVPENDWRGNNWPRQWRMQQMY</sequence>
<accession>A0A512HXH6</accession>
<dbReference type="RefSeq" id="WP_146828015.1">
    <property type="nucleotide sequence ID" value="NZ_BAAAYQ010000005.1"/>
</dbReference>
<organism evidence="1 2">
    <name type="scientific">Aeromicrobium flavum</name>
    <dbReference type="NCBI Taxonomy" id="416568"/>
    <lineage>
        <taxon>Bacteria</taxon>
        <taxon>Bacillati</taxon>
        <taxon>Actinomycetota</taxon>
        <taxon>Actinomycetes</taxon>
        <taxon>Propionibacteriales</taxon>
        <taxon>Nocardioidaceae</taxon>
        <taxon>Aeromicrobium</taxon>
    </lineage>
</organism>
<dbReference type="EMBL" id="BJZQ01000014">
    <property type="protein sequence ID" value="GEO90153.1"/>
    <property type="molecule type" value="Genomic_DNA"/>
</dbReference>
<evidence type="ECO:0000313" key="2">
    <source>
        <dbReference type="Proteomes" id="UP000321769"/>
    </source>
</evidence>
<proteinExistence type="predicted"/>
<comment type="caution">
    <text evidence="1">The sequence shown here is derived from an EMBL/GenBank/DDBJ whole genome shotgun (WGS) entry which is preliminary data.</text>
</comment>
<protein>
    <submittedName>
        <fullName evidence="1">Uncharacterized protein</fullName>
    </submittedName>
</protein>
<dbReference type="Proteomes" id="UP000321769">
    <property type="component" value="Unassembled WGS sequence"/>
</dbReference>
<dbReference type="OrthoDB" id="3747162at2"/>